<reference evidence="5" key="1">
    <citation type="submission" date="2025-08" db="UniProtKB">
        <authorList>
            <consortium name="RefSeq"/>
        </authorList>
    </citation>
    <scope>IDENTIFICATION</scope>
</reference>
<dbReference type="Pfam" id="PF13499">
    <property type="entry name" value="EF-hand_7"/>
    <property type="match status" value="2"/>
</dbReference>
<dbReference type="SMART" id="SM00054">
    <property type="entry name" value="EFh"/>
    <property type="match status" value="4"/>
</dbReference>
<keyword evidence="2" id="KW-0106">Calcium</keyword>
<dbReference type="PaxDb" id="121845-A0A1S3CX92"/>
<dbReference type="FunFam" id="1.10.238.10:FF:000178">
    <property type="entry name" value="Calmodulin-2 A"/>
    <property type="match status" value="2"/>
</dbReference>
<dbReference type="PROSITE" id="PS00018">
    <property type="entry name" value="EF_HAND_1"/>
    <property type="match status" value="2"/>
</dbReference>
<evidence type="ECO:0000259" key="3">
    <source>
        <dbReference type="PROSITE" id="PS50222"/>
    </source>
</evidence>
<gene>
    <name evidence="5" type="primary">LOC103506300</name>
</gene>
<proteinExistence type="predicted"/>
<keyword evidence="4" id="KW-1185">Reference proteome</keyword>
<dbReference type="GeneID" id="103506300"/>
<dbReference type="RefSeq" id="XP_008468906.1">
    <property type="nucleotide sequence ID" value="XM_008470684.2"/>
</dbReference>
<dbReference type="GO" id="GO:0005509">
    <property type="term" value="F:calcium ion binding"/>
    <property type="evidence" value="ECO:0007669"/>
    <property type="project" value="InterPro"/>
</dbReference>
<dbReference type="OMA" id="KLCFNLF"/>
<dbReference type="STRING" id="121845.A0A1S3CX92"/>
<dbReference type="InterPro" id="IPR011992">
    <property type="entry name" value="EF-hand-dom_pair"/>
</dbReference>
<organism evidence="4 5">
    <name type="scientific">Diaphorina citri</name>
    <name type="common">Asian citrus psyllid</name>
    <dbReference type="NCBI Taxonomy" id="121845"/>
    <lineage>
        <taxon>Eukaryota</taxon>
        <taxon>Metazoa</taxon>
        <taxon>Ecdysozoa</taxon>
        <taxon>Arthropoda</taxon>
        <taxon>Hexapoda</taxon>
        <taxon>Insecta</taxon>
        <taxon>Pterygota</taxon>
        <taxon>Neoptera</taxon>
        <taxon>Paraneoptera</taxon>
        <taxon>Hemiptera</taxon>
        <taxon>Sternorrhyncha</taxon>
        <taxon>Psylloidea</taxon>
        <taxon>Psyllidae</taxon>
        <taxon>Diaphorininae</taxon>
        <taxon>Diaphorina</taxon>
    </lineage>
</organism>
<sequence length="156" mass="17754">MATEKPQLSKDQMAMLTRAFEAFDQEKKGSIPTDMVGTIMEMLGHPQSQEALNEIIKEVDEDGSGELEFNEFCTLAAKFLEEEEENPEAMRAELREAFMLYDREGNGYITTDVLREIISELDPNLDYEELNEMIEEIDSDGSGTIDFDEFMSIMIG</sequence>
<dbReference type="PROSITE" id="PS50222">
    <property type="entry name" value="EF_HAND_2"/>
    <property type="match status" value="4"/>
</dbReference>
<evidence type="ECO:0000313" key="4">
    <source>
        <dbReference type="Proteomes" id="UP000079169"/>
    </source>
</evidence>
<dbReference type="InterPro" id="IPR002048">
    <property type="entry name" value="EF_hand_dom"/>
</dbReference>
<dbReference type="KEGG" id="dci:103506300"/>
<name>A0A1S3CX92_DIACI</name>
<dbReference type="PANTHER" id="PTHR23048">
    <property type="entry name" value="MYOSIN LIGHT CHAIN 1, 3"/>
    <property type="match status" value="1"/>
</dbReference>
<dbReference type="CDD" id="cd00051">
    <property type="entry name" value="EFh"/>
    <property type="match status" value="1"/>
</dbReference>
<evidence type="ECO:0000256" key="1">
    <source>
        <dbReference type="ARBA" id="ARBA00022737"/>
    </source>
</evidence>
<dbReference type="Proteomes" id="UP000079169">
    <property type="component" value="Unplaced"/>
</dbReference>
<dbReference type="GO" id="GO:0016460">
    <property type="term" value="C:myosin II complex"/>
    <property type="evidence" value="ECO:0007669"/>
    <property type="project" value="TreeGrafter"/>
</dbReference>
<evidence type="ECO:0000256" key="2">
    <source>
        <dbReference type="ARBA" id="ARBA00022837"/>
    </source>
</evidence>
<dbReference type="InterPro" id="IPR050230">
    <property type="entry name" value="CALM/Myosin/TropC-like"/>
</dbReference>
<feature type="domain" description="EF-hand" evidence="3">
    <location>
        <begin position="11"/>
        <end position="46"/>
    </location>
</feature>
<dbReference type="Gene3D" id="1.10.238.10">
    <property type="entry name" value="EF-hand"/>
    <property type="match status" value="2"/>
</dbReference>
<accession>A0A1S3CX92</accession>
<feature type="domain" description="EF-hand" evidence="3">
    <location>
        <begin position="89"/>
        <end position="124"/>
    </location>
</feature>
<feature type="domain" description="EF-hand" evidence="3">
    <location>
        <begin position="125"/>
        <end position="156"/>
    </location>
</feature>
<evidence type="ECO:0000313" key="5">
    <source>
        <dbReference type="RefSeq" id="XP_008468906.1"/>
    </source>
</evidence>
<feature type="domain" description="EF-hand" evidence="3">
    <location>
        <begin position="47"/>
        <end position="82"/>
    </location>
</feature>
<protein>
    <submittedName>
        <fullName evidence="5">Troponin C-like</fullName>
    </submittedName>
</protein>
<dbReference type="OrthoDB" id="26525at2759"/>
<dbReference type="PANTHER" id="PTHR23048:SF0">
    <property type="entry name" value="CALMODULIN LIKE 3"/>
    <property type="match status" value="1"/>
</dbReference>
<dbReference type="AlphaFoldDB" id="A0A1S3CX92"/>
<keyword evidence="1" id="KW-0677">Repeat</keyword>
<dbReference type="InterPro" id="IPR018247">
    <property type="entry name" value="EF_Hand_1_Ca_BS"/>
</dbReference>
<dbReference type="SUPFAM" id="SSF47473">
    <property type="entry name" value="EF-hand"/>
    <property type="match status" value="1"/>
</dbReference>